<keyword evidence="2 7" id="KW-0812">Transmembrane</keyword>
<evidence type="ECO:0000256" key="2">
    <source>
        <dbReference type="ARBA" id="ARBA00022692"/>
    </source>
</evidence>
<evidence type="ECO:0000313" key="10">
    <source>
        <dbReference type="Proteomes" id="UP001231109"/>
    </source>
</evidence>
<comment type="subcellular location">
    <subcellularLocation>
        <location evidence="1">Endomembrane system</location>
        <topology evidence="1">Multi-pass membrane protein</topology>
    </subcellularLocation>
</comment>
<dbReference type="Pfam" id="PF04116">
    <property type="entry name" value="FA_hydroxylase"/>
    <property type="match status" value="1"/>
</dbReference>
<feature type="transmembrane region" description="Helical" evidence="7">
    <location>
        <begin position="323"/>
        <end position="344"/>
    </location>
</feature>
<dbReference type="Proteomes" id="UP001231109">
    <property type="component" value="Unassembled WGS sequence"/>
</dbReference>
<evidence type="ECO:0000256" key="1">
    <source>
        <dbReference type="ARBA" id="ARBA00004127"/>
    </source>
</evidence>
<gene>
    <name evidence="9" type="ORF">ORJ04_04000</name>
</gene>
<keyword evidence="5" id="KW-0443">Lipid metabolism</keyword>
<keyword evidence="4" id="KW-0560">Oxidoreductase</keyword>
<evidence type="ECO:0000256" key="7">
    <source>
        <dbReference type="SAM" id="Phobius"/>
    </source>
</evidence>
<evidence type="ECO:0000313" key="9">
    <source>
        <dbReference type="EMBL" id="MDP5135112.1"/>
    </source>
</evidence>
<sequence>MYPDIIAIGIPFMIACVVIEFLYDMRRKKKNYRINAAISNISCGIFEQVTGFISKGLFALLYIYLYNTHRLYTIEDSLLVFIGLMLLVDLVFYGFHRLSHVCSVLWAGHVVHHEVEEFNLTVALRRSVMQEFTIISVYLPFAVLGFSPAAFFLMFAAHNLYQFLIHTSYLPEFRTFGLIFNTPYHHEIHHARNRCYVDKNFAGVLIIWDKMFGTFAKRTETPEIGIGQETTTLNPVTAQITTLARVFAEAKSKPSLRGKLVALFGPPSYLSKKSGAAADHAGTGREKFDPLISKASLQKAIMWFAFMLITITVYRNYETSLPLGVQLFALAMVGGLLFYIGLILDNKVRAAEQADAASGTEV</sequence>
<comment type="caution">
    <text evidence="9">The sequence shown here is derived from an EMBL/GenBank/DDBJ whole genome shotgun (WGS) entry which is preliminary data.</text>
</comment>
<keyword evidence="10" id="KW-1185">Reference proteome</keyword>
<reference evidence="9 10" key="1">
    <citation type="submission" date="2022-11" db="EMBL/GenBank/DDBJ databases">
        <title>Viruses from the air-sea interface of a natural surface slick.</title>
        <authorList>
            <person name="Rahlff J."/>
            <person name="Holmfeldt K."/>
        </authorList>
    </citation>
    <scope>NUCLEOTIDE SEQUENCE [LARGE SCALE GENOMIC DNA]</scope>
    <source>
        <strain evidence="9 10">SMS4</strain>
    </source>
</reference>
<name>A0ABT9HVF2_9GAMM</name>
<keyword evidence="6 7" id="KW-0472">Membrane</keyword>
<dbReference type="PANTHER" id="PTHR21624">
    <property type="entry name" value="STEROL DESATURASE-RELATED PROTEIN"/>
    <property type="match status" value="1"/>
</dbReference>
<protein>
    <submittedName>
        <fullName evidence="9">Sterol desaturase family protein</fullName>
    </submittedName>
</protein>
<feature type="transmembrane region" description="Helical" evidence="7">
    <location>
        <begin position="135"/>
        <end position="157"/>
    </location>
</feature>
<feature type="transmembrane region" description="Helical" evidence="7">
    <location>
        <begin position="77"/>
        <end position="95"/>
    </location>
</feature>
<accession>A0ABT9HVF2</accession>
<proteinExistence type="predicted"/>
<dbReference type="EMBL" id="JAPJDZ010000006">
    <property type="protein sequence ID" value="MDP5135112.1"/>
    <property type="molecule type" value="Genomic_DNA"/>
</dbReference>
<feature type="transmembrane region" description="Helical" evidence="7">
    <location>
        <begin position="6"/>
        <end position="23"/>
    </location>
</feature>
<evidence type="ECO:0000259" key="8">
    <source>
        <dbReference type="Pfam" id="PF04116"/>
    </source>
</evidence>
<evidence type="ECO:0000256" key="4">
    <source>
        <dbReference type="ARBA" id="ARBA00023002"/>
    </source>
</evidence>
<dbReference type="InterPro" id="IPR006694">
    <property type="entry name" value="Fatty_acid_hydroxylase"/>
</dbReference>
<feature type="transmembrane region" description="Helical" evidence="7">
    <location>
        <begin position="300"/>
        <end position="317"/>
    </location>
</feature>
<evidence type="ECO:0000256" key="3">
    <source>
        <dbReference type="ARBA" id="ARBA00022989"/>
    </source>
</evidence>
<keyword evidence="3 7" id="KW-1133">Transmembrane helix</keyword>
<feature type="domain" description="Fatty acid hydroxylase" evidence="8">
    <location>
        <begin position="82"/>
        <end position="214"/>
    </location>
</feature>
<organism evidence="9 10">
    <name type="scientific">Rheinheimera baltica</name>
    <dbReference type="NCBI Taxonomy" id="67576"/>
    <lineage>
        <taxon>Bacteria</taxon>
        <taxon>Pseudomonadati</taxon>
        <taxon>Pseudomonadota</taxon>
        <taxon>Gammaproteobacteria</taxon>
        <taxon>Chromatiales</taxon>
        <taxon>Chromatiaceae</taxon>
        <taxon>Rheinheimera</taxon>
    </lineage>
</organism>
<evidence type="ECO:0000256" key="5">
    <source>
        <dbReference type="ARBA" id="ARBA00023098"/>
    </source>
</evidence>
<dbReference type="PANTHER" id="PTHR21624:SF1">
    <property type="entry name" value="ALKYLGLYCEROL MONOOXYGENASE"/>
    <property type="match status" value="1"/>
</dbReference>
<dbReference type="InterPro" id="IPR051689">
    <property type="entry name" value="Sterol_desaturase/TMEM195"/>
</dbReference>
<dbReference type="RefSeq" id="WP_305974009.1">
    <property type="nucleotide sequence ID" value="NZ_JAPJDY010000007.1"/>
</dbReference>
<feature type="transmembrane region" description="Helical" evidence="7">
    <location>
        <begin position="44"/>
        <end position="65"/>
    </location>
</feature>
<evidence type="ECO:0000256" key="6">
    <source>
        <dbReference type="ARBA" id="ARBA00023136"/>
    </source>
</evidence>